<name>A0A5C6E5G0_9BACT</name>
<dbReference type="RefSeq" id="WP_146599114.1">
    <property type="nucleotide sequence ID" value="NZ_SJPY01000002.1"/>
</dbReference>
<evidence type="ECO:0000313" key="1">
    <source>
        <dbReference type="EMBL" id="TWU44088.1"/>
    </source>
</evidence>
<sequence length="166" mass="18622">MNHSTESAKSNPSIRAFPGNTDSAVDIRWIVCEDGNENRWRWTETLRASIDGLFLNHRMIVQPALPDQGLSLAMQCQKAGQSNIVVVWSVTPKALMEQCRRITMLQTSNGSGLQIAATSSIPEKYQIMLSEFGASLQVQQPEDLQAIVKAIGRRLGFYSKDFRHRM</sequence>
<dbReference type="AlphaFoldDB" id="A0A5C6E5G0"/>
<evidence type="ECO:0000313" key="2">
    <source>
        <dbReference type="Proteomes" id="UP000315471"/>
    </source>
</evidence>
<protein>
    <submittedName>
        <fullName evidence="1">Uncharacterized protein</fullName>
    </submittedName>
</protein>
<keyword evidence="2" id="KW-1185">Reference proteome</keyword>
<accession>A0A5C6E5G0</accession>
<dbReference type="OrthoDB" id="279849at2"/>
<reference evidence="1 2" key="1">
    <citation type="submission" date="2019-02" db="EMBL/GenBank/DDBJ databases">
        <title>Deep-cultivation of Planctomycetes and their phenomic and genomic characterization uncovers novel biology.</title>
        <authorList>
            <person name="Wiegand S."/>
            <person name="Jogler M."/>
            <person name="Boedeker C."/>
            <person name="Pinto D."/>
            <person name="Vollmers J."/>
            <person name="Rivas-Marin E."/>
            <person name="Kohn T."/>
            <person name="Peeters S.H."/>
            <person name="Heuer A."/>
            <person name="Rast P."/>
            <person name="Oberbeckmann S."/>
            <person name="Bunk B."/>
            <person name="Jeske O."/>
            <person name="Meyerdierks A."/>
            <person name="Storesund J.E."/>
            <person name="Kallscheuer N."/>
            <person name="Luecker S."/>
            <person name="Lage O.M."/>
            <person name="Pohl T."/>
            <person name="Merkel B.J."/>
            <person name="Hornburger P."/>
            <person name="Mueller R.-W."/>
            <person name="Bruemmer F."/>
            <person name="Labrenz M."/>
            <person name="Spormann A.M."/>
            <person name="Op Den Camp H."/>
            <person name="Overmann J."/>
            <person name="Amann R."/>
            <person name="Jetten M.S.M."/>
            <person name="Mascher T."/>
            <person name="Medema M.H."/>
            <person name="Devos D.P."/>
            <person name="Kaster A.-K."/>
            <person name="Ovreas L."/>
            <person name="Rohde M."/>
            <person name="Galperin M.Y."/>
            <person name="Jogler C."/>
        </authorList>
    </citation>
    <scope>NUCLEOTIDE SEQUENCE [LARGE SCALE GENOMIC DNA]</scope>
    <source>
        <strain evidence="1 2">Q31b</strain>
    </source>
</reference>
<proteinExistence type="predicted"/>
<dbReference type="EMBL" id="SJPY01000002">
    <property type="protein sequence ID" value="TWU44088.1"/>
    <property type="molecule type" value="Genomic_DNA"/>
</dbReference>
<gene>
    <name evidence="1" type="ORF">Q31b_16230</name>
</gene>
<dbReference type="Proteomes" id="UP000315471">
    <property type="component" value="Unassembled WGS sequence"/>
</dbReference>
<organism evidence="1 2">
    <name type="scientific">Novipirellula aureliae</name>
    <dbReference type="NCBI Taxonomy" id="2527966"/>
    <lineage>
        <taxon>Bacteria</taxon>
        <taxon>Pseudomonadati</taxon>
        <taxon>Planctomycetota</taxon>
        <taxon>Planctomycetia</taxon>
        <taxon>Pirellulales</taxon>
        <taxon>Pirellulaceae</taxon>
        <taxon>Novipirellula</taxon>
    </lineage>
</organism>
<comment type="caution">
    <text evidence="1">The sequence shown here is derived from an EMBL/GenBank/DDBJ whole genome shotgun (WGS) entry which is preliminary data.</text>
</comment>